<accession>A0ABY6GRR1</accession>
<reference evidence="1" key="1">
    <citation type="submission" date="2022-10" db="EMBL/GenBank/DDBJ databases">
        <title>Completed Genome Sequence of two octocoral isolated bacterium, Endozoicomonas euniceicola EF212T and Endozoicomonas gorgoniicola PS125T.</title>
        <authorList>
            <person name="Chiou Y.-J."/>
            <person name="Chen Y.-H."/>
        </authorList>
    </citation>
    <scope>NUCLEOTIDE SEQUENCE</scope>
    <source>
        <strain evidence="1">EF212</strain>
    </source>
</reference>
<dbReference type="EMBL" id="CP103300">
    <property type="protein sequence ID" value="UYM14689.1"/>
    <property type="molecule type" value="Genomic_DNA"/>
</dbReference>
<keyword evidence="2" id="KW-1185">Reference proteome</keyword>
<dbReference type="Proteomes" id="UP001163255">
    <property type="component" value="Chromosome"/>
</dbReference>
<dbReference type="RefSeq" id="WP_262596312.1">
    <property type="nucleotide sequence ID" value="NZ_CP103300.1"/>
</dbReference>
<organism evidence="1 2">
    <name type="scientific">Endozoicomonas euniceicola</name>
    <dbReference type="NCBI Taxonomy" id="1234143"/>
    <lineage>
        <taxon>Bacteria</taxon>
        <taxon>Pseudomonadati</taxon>
        <taxon>Pseudomonadota</taxon>
        <taxon>Gammaproteobacteria</taxon>
        <taxon>Oceanospirillales</taxon>
        <taxon>Endozoicomonadaceae</taxon>
        <taxon>Endozoicomonas</taxon>
    </lineage>
</organism>
<gene>
    <name evidence="1" type="primary">csy2</name>
    <name evidence="1" type="ORF">NX720_17585</name>
</gene>
<name>A0ABY6GRR1_9GAMM</name>
<sequence>MNDIDFYLLLDRIDIHNANAVSSPLTYGFPAVSGFLGAIHALERKLPFEARLSFGGALITSHQCRVKRYRSAPYSDYTLNQSRNPIRKTGQTASIIEEGKTDLCVSLAVPITCDDYDDEEWLDEHKALFIQWVKETVSCQRMAGGSVTAIEAVELIPSESIDNLKPRLAPGFILMDARQELAAITQELQKQQPDATTLDALLEVATLHHQPEKDQEGETQWRTTSVRRGRGWLVPMPVGYQAISPRFEPGVMANCRTDQYPTQFVEALYSLGKWVFPYSLSSLEPCFWQWGQEDNGLYLIEQNTN</sequence>
<dbReference type="Pfam" id="PF09614">
    <property type="entry name" value="Cas_Csy2"/>
    <property type="match status" value="1"/>
</dbReference>
<dbReference type="InterPro" id="IPR013398">
    <property type="entry name" value="CRISPR-assoc_prot_Csy2"/>
</dbReference>
<evidence type="ECO:0000313" key="1">
    <source>
        <dbReference type="EMBL" id="UYM14689.1"/>
    </source>
</evidence>
<protein>
    <submittedName>
        <fullName evidence="1">Type I-F CRISPR-associated protein Csy2</fullName>
    </submittedName>
</protein>
<evidence type="ECO:0000313" key="2">
    <source>
        <dbReference type="Proteomes" id="UP001163255"/>
    </source>
</evidence>
<dbReference type="NCBIfam" id="TIGR02565">
    <property type="entry name" value="cas_Csy2"/>
    <property type="match status" value="1"/>
</dbReference>
<proteinExistence type="predicted"/>